<gene>
    <name evidence="1" type="ORF">CBO05P1_004</name>
</gene>
<dbReference type="RefSeq" id="WP_030031752.1">
    <property type="nucleotide sequence ID" value="NZ_BA000058.1"/>
</dbReference>
<organism evidence="1">
    <name type="scientific">Clostridium botulinum B str. Osaka05</name>
    <dbReference type="NCBI Taxonomy" id="1407017"/>
    <lineage>
        <taxon>Bacteria</taxon>
        <taxon>Bacillati</taxon>
        <taxon>Bacillota</taxon>
        <taxon>Clostridia</taxon>
        <taxon>Eubacteriales</taxon>
        <taxon>Clostridiaceae</taxon>
        <taxon>Clostridium</taxon>
    </lineage>
</organism>
<protein>
    <submittedName>
        <fullName evidence="1">Uncharacterized protein</fullName>
    </submittedName>
</protein>
<sequence length="105" mass="12638">MFYVIQTNISLNNYKKPQDFQSLMYKISNQTWEEFKEYILSDEDFTEKLIKGTMIGYTKPKNCIIEDILINDDFHLEVNISYRSDNHMTNVKFYKVSEDDFKNLL</sequence>
<accession>A0A060N8G5</accession>
<dbReference type="AlphaFoldDB" id="A0A060N8G5"/>
<dbReference type="Proteomes" id="UP000054164">
    <property type="component" value="Unassembled WGS sequence"/>
</dbReference>
<reference evidence="1" key="1">
    <citation type="submission" date="2013-10" db="EMBL/GenBank/DDBJ databases">
        <title>Draft genome sequence of Clostridium botulinum type B strain Osaka05.</title>
        <authorList>
            <person name="Sakaguchi Y."/>
            <person name="Hosomi K."/>
            <person name="Uchiyama J."/>
            <person name="Ogura Y."/>
            <person name="Sakaguchi M."/>
            <person name="Kohda T."/>
            <person name="Mukamoto M."/>
            <person name="Misawa N."/>
            <person name="Matsuzaki S."/>
            <person name="Hayashi T."/>
            <person name="Kozaki S."/>
        </authorList>
    </citation>
    <scope>NUCLEOTIDE SEQUENCE</scope>
    <source>
        <strain evidence="1">Osaka05</strain>
    </source>
</reference>
<dbReference type="HOGENOM" id="CLU_2231863_0_0_9"/>
<dbReference type="EMBL" id="BA000058">
    <property type="protein sequence ID" value="BAO04723.1"/>
    <property type="molecule type" value="Genomic_DNA"/>
</dbReference>
<name>A0A060N8G5_CLOBO</name>
<evidence type="ECO:0000313" key="1">
    <source>
        <dbReference type="EMBL" id="BAO04723.1"/>
    </source>
</evidence>
<proteinExistence type="predicted"/>